<dbReference type="InterPro" id="IPR027417">
    <property type="entry name" value="P-loop_NTPase"/>
</dbReference>
<dbReference type="Proteomes" id="UP000274131">
    <property type="component" value="Unassembled WGS sequence"/>
</dbReference>
<name>A0A0N4VFA3_ENTVE</name>
<dbReference type="Gene3D" id="3.40.50.300">
    <property type="entry name" value="P-loop containing nucleotide triphosphate hydrolases"/>
    <property type="match status" value="1"/>
</dbReference>
<accession>A0A0N4VFA3</accession>
<reference evidence="1 2" key="2">
    <citation type="submission" date="2018-10" db="EMBL/GenBank/DDBJ databases">
        <authorList>
            <consortium name="Pathogen Informatics"/>
        </authorList>
    </citation>
    <scope>NUCLEOTIDE SEQUENCE [LARGE SCALE GENOMIC DNA]</scope>
</reference>
<dbReference type="OrthoDB" id="5851052at2759"/>
<organism evidence="3">
    <name type="scientific">Enterobius vermicularis</name>
    <name type="common">Human pinworm</name>
    <dbReference type="NCBI Taxonomy" id="51028"/>
    <lineage>
        <taxon>Eukaryota</taxon>
        <taxon>Metazoa</taxon>
        <taxon>Ecdysozoa</taxon>
        <taxon>Nematoda</taxon>
        <taxon>Chromadorea</taxon>
        <taxon>Rhabditida</taxon>
        <taxon>Spirurina</taxon>
        <taxon>Oxyuridomorpha</taxon>
        <taxon>Oxyuroidea</taxon>
        <taxon>Oxyuridae</taxon>
        <taxon>Enterobius</taxon>
    </lineage>
</organism>
<protein>
    <submittedName>
        <fullName evidence="3">AAA_12 domain-containing protein</fullName>
    </submittedName>
</protein>
<dbReference type="WBParaSite" id="EVEC_0000941801-mRNA-1">
    <property type="protein sequence ID" value="EVEC_0000941801-mRNA-1"/>
    <property type="gene ID" value="EVEC_0000941801"/>
</dbReference>
<evidence type="ECO:0000313" key="1">
    <source>
        <dbReference type="EMBL" id="VDD94077.1"/>
    </source>
</evidence>
<sequence>MGPPSQVYTVNRIVATTRVSIKNVYRNIDFILDPLRATVALSKAKKGVVIVGDQSLLIQSPLWKAYLER</sequence>
<proteinExistence type="predicted"/>
<dbReference type="EMBL" id="UXUI01009635">
    <property type="protein sequence ID" value="VDD94077.1"/>
    <property type="molecule type" value="Genomic_DNA"/>
</dbReference>
<reference evidence="3" key="1">
    <citation type="submission" date="2017-02" db="UniProtKB">
        <authorList>
            <consortium name="WormBaseParasite"/>
        </authorList>
    </citation>
    <scope>IDENTIFICATION</scope>
</reference>
<gene>
    <name evidence="1" type="ORF">EVEC_LOCUS8828</name>
</gene>
<evidence type="ECO:0000313" key="2">
    <source>
        <dbReference type="Proteomes" id="UP000274131"/>
    </source>
</evidence>
<evidence type="ECO:0000313" key="3">
    <source>
        <dbReference type="WBParaSite" id="EVEC_0000941801-mRNA-1"/>
    </source>
</evidence>
<dbReference type="AlphaFoldDB" id="A0A0N4VFA3"/>
<keyword evidence="2" id="KW-1185">Reference proteome</keyword>